<reference evidence="1 2" key="1">
    <citation type="submission" date="2013-12" db="EMBL/GenBank/DDBJ databases">
        <authorList>
            <person name="Brown-Elliot B."/>
            <person name="Wallace R."/>
            <person name="Lenaerts A."/>
            <person name="Ordway D."/>
            <person name="DeGroote M.A."/>
            <person name="Parker T."/>
            <person name="Sizemore C."/>
            <person name="Tallon L.J."/>
            <person name="Sadzewicz L.K."/>
            <person name="Sengamalay N."/>
            <person name="Fraser C.M."/>
            <person name="Hine E."/>
            <person name="Shefchek K.A."/>
            <person name="Das S.P."/>
            <person name="Tettelin H."/>
        </authorList>
    </citation>
    <scope>NUCLEOTIDE SEQUENCE [LARGE SCALE GENOMIC DNA]</scope>
    <source>
        <strain evidence="1 2">662</strain>
    </source>
</reference>
<name>X7ZNK0_MYCKA</name>
<accession>X7ZNK0</accession>
<sequence>MLFPSAHCHISPLGAAGTAAAGTEITVHAEVNTVKTAANARQHLLISRAISEVWTCGRDSS</sequence>
<dbReference type="Proteomes" id="UP000020561">
    <property type="component" value="Unassembled WGS sequence"/>
</dbReference>
<gene>
    <name evidence="1" type="ORF">I545_1772</name>
</gene>
<evidence type="ECO:0000313" key="1">
    <source>
        <dbReference type="EMBL" id="EUA20243.1"/>
    </source>
</evidence>
<dbReference type="AlphaFoldDB" id="X7ZNK0"/>
<evidence type="ECO:0000313" key="2">
    <source>
        <dbReference type="Proteomes" id="UP000020561"/>
    </source>
</evidence>
<protein>
    <submittedName>
        <fullName evidence="1">Uncharacterized protein</fullName>
    </submittedName>
</protein>
<organism evidence="1 2">
    <name type="scientific">Mycobacterium kansasii 662</name>
    <dbReference type="NCBI Taxonomy" id="1299326"/>
    <lineage>
        <taxon>Bacteria</taxon>
        <taxon>Bacillati</taxon>
        <taxon>Actinomycetota</taxon>
        <taxon>Actinomycetes</taxon>
        <taxon>Mycobacteriales</taxon>
        <taxon>Mycobacteriaceae</taxon>
        <taxon>Mycobacterium</taxon>
    </lineage>
</organism>
<proteinExistence type="predicted"/>
<comment type="caution">
    <text evidence="1">The sequence shown here is derived from an EMBL/GenBank/DDBJ whole genome shotgun (WGS) entry which is preliminary data.</text>
</comment>
<dbReference type="EMBL" id="JAOA01000002">
    <property type="protein sequence ID" value="EUA20243.1"/>
    <property type="molecule type" value="Genomic_DNA"/>
</dbReference>